<evidence type="ECO:0000256" key="1">
    <source>
        <dbReference type="ARBA" id="ARBA00004245"/>
    </source>
</evidence>
<dbReference type="PROSITE" id="PS00107">
    <property type="entry name" value="PROTEIN_KINASE_ATP"/>
    <property type="match status" value="1"/>
</dbReference>
<keyword evidence="3" id="KW-0963">Cytoplasm</keyword>
<dbReference type="PROSITE" id="PS50011">
    <property type="entry name" value="PROTEIN_KINASE_DOM"/>
    <property type="match status" value="1"/>
</dbReference>
<dbReference type="EC" id="2.7.11.1" evidence="2"/>
<protein>
    <recommendedName>
        <fullName evidence="2">non-specific serine/threonine protein kinase</fullName>
        <ecNumber evidence="2">2.7.11.1</ecNumber>
    </recommendedName>
    <alternativeName>
        <fullName evidence="12">Fused homolog</fullName>
    </alternativeName>
</protein>
<evidence type="ECO:0000256" key="13">
    <source>
        <dbReference type="PROSITE-ProRule" id="PRU10141"/>
    </source>
</evidence>
<dbReference type="GO" id="GO:0004674">
    <property type="term" value="F:protein serine/threonine kinase activity"/>
    <property type="evidence" value="ECO:0007669"/>
    <property type="project" value="UniProtKB-KW"/>
</dbReference>
<dbReference type="AlphaFoldDB" id="A0A8S4AE31"/>
<comment type="catalytic activity">
    <reaction evidence="10">
        <text>L-threonyl-[protein] + ATP = O-phospho-L-threonyl-[protein] + ADP + H(+)</text>
        <dbReference type="Rhea" id="RHEA:46608"/>
        <dbReference type="Rhea" id="RHEA-COMP:11060"/>
        <dbReference type="Rhea" id="RHEA-COMP:11605"/>
        <dbReference type="ChEBI" id="CHEBI:15378"/>
        <dbReference type="ChEBI" id="CHEBI:30013"/>
        <dbReference type="ChEBI" id="CHEBI:30616"/>
        <dbReference type="ChEBI" id="CHEBI:61977"/>
        <dbReference type="ChEBI" id="CHEBI:456216"/>
        <dbReference type="EC" id="2.7.11.1"/>
    </reaction>
</comment>
<dbReference type="FunFam" id="3.30.200.20:FF:000042">
    <property type="entry name" value="Aurora kinase A"/>
    <property type="match status" value="1"/>
</dbReference>
<dbReference type="PROSITE" id="PS00108">
    <property type="entry name" value="PROTEIN_KINASE_ST"/>
    <property type="match status" value="1"/>
</dbReference>
<evidence type="ECO:0000256" key="9">
    <source>
        <dbReference type="ARBA" id="ARBA00023212"/>
    </source>
</evidence>
<dbReference type="PANTHER" id="PTHR22983:SF6">
    <property type="entry name" value="SERINE_THREONINE-PROTEIN KINASE 36"/>
    <property type="match status" value="1"/>
</dbReference>
<sequence length="936" mass="104682">MEAYLKLDLIGQGSFGQVYKGRKKFTSQIVALKCIPKGGKSEKELKNLRREIDIMRGLKHDNIIELLDSYDTDSEIVVVTECAEGELFQILEDDLSLPEEQVQVIAAQLVSALHYLHSHRILHRDLKPQNILLGKGGIIKLCDFGFARGIRTNTVVFTSIKGTPLYMSPELVEEKPYDHTADLWALGCILYELFVGTPPFYTNSIIQLVKMITNDPIKWPKTMTAVFKDFLQGLLNKNPKSRLTWPFLFQHAFVAHLVKVNDEDMKLPSPFTQPLSASMMILKEEQTKAKTNPPGTSKILARARRKALEEVEKNKPKHSNTQAWDETGGAAEDGPGRDNRRHSKETDCSNSSKMTLPAPRPDCISKDDKAECPSLEVQGRTVVRKNKAPNNMENVQLEGEEADSDDEWQKLIDLTDQDGDPEYTLQLLEDKEAMAKLHTRLVSSSDQVRECMLEGASRLRSVLKVITNVVTLKCDVSRIVMFCEVVDIPTRLLDLLTEILKGTTVKQQPWAQQILIDLVIAVNAYFASEISWTDWSQTDQKAKHVLLGYNRAVHSFWSLVPALVTVSIDEDLRILEQTLLCIIYLSDANERSMVEHPVSYYTSLVSQHRDSLDAIFAHTRAEPSVLTRLTEIAEGNIQAAAERMEHMILQAISCLAAITYVSQGADVSKEGKRKVAEYVAEKITRNGDARGDEFLDLMRHPVHCSVVLKVVYSCSQSSAMFCEFLNNNPAHVDSLMAIIMEKVEVADMEINTVVELVLYILCVIVIQTQSMPEPLADAAAMMVGLFLDSTLASHTAASALLFSLMVACGVNAEVQPFEMMQACLAVFTDLDQIFVRPPFEYGVLDGLLMLLRELLGGAESPVASLYIESGIWSAMWHRIAQGTRVLNPDNEMPIHDIEGVEDKTQPSEEFLPPEWSLISPQGLMASLQMAVTVFTK</sequence>
<dbReference type="GO" id="GO:0005856">
    <property type="term" value="C:cytoskeleton"/>
    <property type="evidence" value="ECO:0007669"/>
    <property type="project" value="UniProtKB-SubCell"/>
</dbReference>
<gene>
    <name evidence="16" type="ORF">CUNI_LOCUS21839</name>
</gene>
<evidence type="ECO:0000256" key="4">
    <source>
        <dbReference type="ARBA" id="ARBA00022527"/>
    </source>
</evidence>
<evidence type="ECO:0000313" key="16">
    <source>
        <dbReference type="EMBL" id="CAG5136281.1"/>
    </source>
</evidence>
<dbReference type="InterPro" id="IPR017441">
    <property type="entry name" value="Protein_kinase_ATP_BS"/>
</dbReference>
<keyword evidence="8 13" id="KW-0067">ATP-binding</keyword>
<feature type="domain" description="Protein kinase" evidence="15">
    <location>
        <begin position="4"/>
        <end position="254"/>
    </location>
</feature>
<comment type="catalytic activity">
    <reaction evidence="11">
        <text>L-seryl-[protein] + ATP = O-phospho-L-seryl-[protein] + ADP + H(+)</text>
        <dbReference type="Rhea" id="RHEA:17989"/>
        <dbReference type="Rhea" id="RHEA-COMP:9863"/>
        <dbReference type="Rhea" id="RHEA-COMP:11604"/>
        <dbReference type="ChEBI" id="CHEBI:15378"/>
        <dbReference type="ChEBI" id="CHEBI:29999"/>
        <dbReference type="ChEBI" id="CHEBI:30616"/>
        <dbReference type="ChEBI" id="CHEBI:83421"/>
        <dbReference type="ChEBI" id="CHEBI:456216"/>
        <dbReference type="EC" id="2.7.11.1"/>
    </reaction>
</comment>
<proteinExistence type="predicted"/>
<evidence type="ECO:0000259" key="15">
    <source>
        <dbReference type="PROSITE" id="PS50011"/>
    </source>
</evidence>
<name>A0A8S4AE31_9EUPU</name>
<dbReference type="GO" id="GO:0005737">
    <property type="term" value="C:cytoplasm"/>
    <property type="evidence" value="ECO:0007669"/>
    <property type="project" value="TreeGrafter"/>
</dbReference>
<evidence type="ECO:0000256" key="6">
    <source>
        <dbReference type="ARBA" id="ARBA00022741"/>
    </source>
</evidence>
<keyword evidence="5" id="KW-0808">Transferase</keyword>
<dbReference type="GO" id="GO:0005524">
    <property type="term" value="F:ATP binding"/>
    <property type="evidence" value="ECO:0007669"/>
    <property type="project" value="UniProtKB-UniRule"/>
</dbReference>
<dbReference type="InterPro" id="IPR011009">
    <property type="entry name" value="Kinase-like_dom_sf"/>
</dbReference>
<comment type="subcellular location">
    <subcellularLocation>
        <location evidence="1">Cytoplasm</location>
        <location evidence="1">Cytoskeleton</location>
    </subcellularLocation>
</comment>
<feature type="non-terminal residue" evidence="16">
    <location>
        <position position="1"/>
    </location>
</feature>
<feature type="region of interest" description="Disordered" evidence="14">
    <location>
        <begin position="286"/>
        <end position="367"/>
    </location>
</feature>
<keyword evidence="9" id="KW-0206">Cytoskeleton</keyword>
<evidence type="ECO:0000313" key="17">
    <source>
        <dbReference type="Proteomes" id="UP000678393"/>
    </source>
</evidence>
<reference evidence="16" key="1">
    <citation type="submission" date="2021-04" db="EMBL/GenBank/DDBJ databases">
        <authorList>
            <consortium name="Molecular Ecology Group"/>
        </authorList>
    </citation>
    <scope>NUCLEOTIDE SEQUENCE</scope>
</reference>
<evidence type="ECO:0000256" key="2">
    <source>
        <dbReference type="ARBA" id="ARBA00012513"/>
    </source>
</evidence>
<evidence type="ECO:0000256" key="12">
    <source>
        <dbReference type="ARBA" id="ARBA00075375"/>
    </source>
</evidence>
<evidence type="ECO:0000256" key="7">
    <source>
        <dbReference type="ARBA" id="ARBA00022777"/>
    </source>
</evidence>
<evidence type="ECO:0000256" key="10">
    <source>
        <dbReference type="ARBA" id="ARBA00047899"/>
    </source>
</evidence>
<dbReference type="Gene3D" id="1.10.510.10">
    <property type="entry name" value="Transferase(Phosphotransferase) domain 1"/>
    <property type="match status" value="1"/>
</dbReference>
<dbReference type="InterPro" id="IPR000719">
    <property type="entry name" value="Prot_kinase_dom"/>
</dbReference>
<dbReference type="OrthoDB" id="266718at2759"/>
<keyword evidence="6 13" id="KW-0547">Nucleotide-binding</keyword>
<evidence type="ECO:0000256" key="5">
    <source>
        <dbReference type="ARBA" id="ARBA00022679"/>
    </source>
</evidence>
<organism evidence="16 17">
    <name type="scientific">Candidula unifasciata</name>
    <dbReference type="NCBI Taxonomy" id="100452"/>
    <lineage>
        <taxon>Eukaryota</taxon>
        <taxon>Metazoa</taxon>
        <taxon>Spiralia</taxon>
        <taxon>Lophotrochozoa</taxon>
        <taxon>Mollusca</taxon>
        <taxon>Gastropoda</taxon>
        <taxon>Heterobranchia</taxon>
        <taxon>Euthyneura</taxon>
        <taxon>Panpulmonata</taxon>
        <taxon>Eupulmonata</taxon>
        <taxon>Stylommatophora</taxon>
        <taxon>Helicina</taxon>
        <taxon>Helicoidea</taxon>
        <taxon>Geomitridae</taxon>
        <taxon>Candidula</taxon>
    </lineage>
</organism>
<dbReference type="EMBL" id="CAJHNH020008513">
    <property type="protein sequence ID" value="CAG5136281.1"/>
    <property type="molecule type" value="Genomic_DNA"/>
</dbReference>
<evidence type="ECO:0000256" key="14">
    <source>
        <dbReference type="SAM" id="MobiDB-lite"/>
    </source>
</evidence>
<dbReference type="SMART" id="SM00220">
    <property type="entry name" value="S_TKc"/>
    <property type="match status" value="1"/>
</dbReference>
<keyword evidence="17" id="KW-1185">Reference proteome</keyword>
<evidence type="ECO:0000256" key="8">
    <source>
        <dbReference type="ARBA" id="ARBA00022840"/>
    </source>
</evidence>
<evidence type="ECO:0000256" key="3">
    <source>
        <dbReference type="ARBA" id="ARBA00022490"/>
    </source>
</evidence>
<dbReference type="PANTHER" id="PTHR22983">
    <property type="entry name" value="PROTEIN KINASE RELATED"/>
    <property type="match status" value="1"/>
</dbReference>
<comment type="caution">
    <text evidence="16">The sequence shown here is derived from an EMBL/GenBank/DDBJ whole genome shotgun (WGS) entry which is preliminary data.</text>
</comment>
<dbReference type="FunFam" id="1.10.510.10:FF:000292">
    <property type="entry name" value="Serine/threonine-protein kinase 36"/>
    <property type="match status" value="1"/>
</dbReference>
<keyword evidence="7" id="KW-0418">Kinase</keyword>
<dbReference type="InterPro" id="IPR008271">
    <property type="entry name" value="Ser/Thr_kinase_AS"/>
</dbReference>
<dbReference type="Pfam" id="PF00069">
    <property type="entry name" value="Pkinase"/>
    <property type="match status" value="1"/>
</dbReference>
<dbReference type="SUPFAM" id="SSF56112">
    <property type="entry name" value="Protein kinase-like (PK-like)"/>
    <property type="match status" value="1"/>
</dbReference>
<accession>A0A8S4AE31</accession>
<dbReference type="CDD" id="cd14002">
    <property type="entry name" value="STKc_STK36"/>
    <property type="match status" value="1"/>
</dbReference>
<evidence type="ECO:0000256" key="11">
    <source>
        <dbReference type="ARBA" id="ARBA00048679"/>
    </source>
</evidence>
<dbReference type="GO" id="GO:0007224">
    <property type="term" value="P:smoothened signaling pathway"/>
    <property type="evidence" value="ECO:0007669"/>
    <property type="project" value="TreeGrafter"/>
</dbReference>
<keyword evidence="4" id="KW-0723">Serine/threonine-protein kinase</keyword>
<feature type="binding site" evidence="13">
    <location>
        <position position="33"/>
    </location>
    <ligand>
        <name>ATP</name>
        <dbReference type="ChEBI" id="CHEBI:30616"/>
    </ligand>
</feature>
<dbReference type="Proteomes" id="UP000678393">
    <property type="component" value="Unassembled WGS sequence"/>
</dbReference>